<proteinExistence type="inferred from homology"/>
<evidence type="ECO:0000256" key="1">
    <source>
        <dbReference type="ARBA" id="ARBA00007151"/>
    </source>
</evidence>
<dbReference type="GO" id="GO:0015935">
    <property type="term" value="C:small ribosomal subunit"/>
    <property type="evidence" value="ECO:0007669"/>
    <property type="project" value="InterPro"/>
</dbReference>
<comment type="caution">
    <text evidence="8">The sequence shown here is derived from an EMBL/GenBank/DDBJ whole genome shotgun (WGS) entry which is preliminary data.</text>
</comment>
<evidence type="ECO:0000313" key="9">
    <source>
        <dbReference type="Proteomes" id="UP000179106"/>
    </source>
</evidence>
<accession>A0A1G2GU02</accession>
<dbReference type="EMBL" id="MHNW01000014">
    <property type="protein sequence ID" value="OGZ53682.1"/>
    <property type="molecule type" value="Genomic_DNA"/>
</dbReference>
<evidence type="ECO:0000256" key="5">
    <source>
        <dbReference type="ARBA" id="ARBA00023274"/>
    </source>
</evidence>
<keyword evidence="5 6" id="KW-0687">Ribonucleoprotein</keyword>
<dbReference type="FunFam" id="1.10.455.10:FF:000001">
    <property type="entry name" value="30S ribosomal protein S7"/>
    <property type="match status" value="1"/>
</dbReference>
<dbReference type="GO" id="GO:0006412">
    <property type="term" value="P:translation"/>
    <property type="evidence" value="ECO:0007669"/>
    <property type="project" value="UniProtKB-UniRule"/>
</dbReference>
<dbReference type="InterPro" id="IPR023798">
    <property type="entry name" value="Ribosomal_uS7_dom"/>
</dbReference>
<comment type="function">
    <text evidence="6">One of the primary rRNA binding proteins, it binds directly to 16S rRNA where it nucleates assembly of the head domain of the 30S subunit. Is located at the subunit interface close to the decoding center, probably blocks exit of the E-site tRNA.</text>
</comment>
<gene>
    <name evidence="6" type="primary">rpsG</name>
    <name evidence="8" type="ORF">A3B25_01400</name>
</gene>
<dbReference type="InterPro" id="IPR036823">
    <property type="entry name" value="Ribosomal_uS7_dom_sf"/>
</dbReference>
<dbReference type="NCBIfam" id="TIGR01029">
    <property type="entry name" value="rpsG_bact"/>
    <property type="match status" value="1"/>
</dbReference>
<name>A0A1G2GU02_9BACT</name>
<dbReference type="SUPFAM" id="SSF47973">
    <property type="entry name" value="Ribosomal protein S7"/>
    <property type="match status" value="1"/>
</dbReference>
<organism evidence="8 9">
    <name type="scientific">Candidatus Ryanbacteria bacterium RIFCSPLOWO2_01_FULL_48_26</name>
    <dbReference type="NCBI Taxonomy" id="1802126"/>
    <lineage>
        <taxon>Bacteria</taxon>
        <taxon>Candidatus Ryaniibacteriota</taxon>
    </lineage>
</organism>
<dbReference type="STRING" id="1802126.A3B25_01400"/>
<evidence type="ECO:0000256" key="6">
    <source>
        <dbReference type="HAMAP-Rule" id="MF_00480"/>
    </source>
</evidence>
<dbReference type="InterPro" id="IPR005717">
    <property type="entry name" value="Ribosomal_uS7_bac/org-type"/>
</dbReference>
<sequence>MRKKRVYKKFYEADPKFDRIDIGRFINYVMEEGKRSTAERIVYDAFEKIKTVTKEDPAKVFDKALENASPLLEVVSRRVGGANYQIPEEVKPGRKFVLAIRWIIKAARTKKGKPMAEKLAEEIIAASKNEGAAIKKKQDTHRMAEANRAFAHFARKQK</sequence>
<dbReference type="GO" id="GO:0000049">
    <property type="term" value="F:tRNA binding"/>
    <property type="evidence" value="ECO:0007669"/>
    <property type="project" value="UniProtKB-UniRule"/>
</dbReference>
<keyword evidence="6" id="KW-0820">tRNA-binding</keyword>
<feature type="domain" description="Small ribosomal subunit protein uS7" evidence="7">
    <location>
        <begin position="1"/>
        <end position="148"/>
    </location>
</feature>
<evidence type="ECO:0000256" key="2">
    <source>
        <dbReference type="ARBA" id="ARBA00022730"/>
    </source>
</evidence>
<dbReference type="PANTHER" id="PTHR11205">
    <property type="entry name" value="RIBOSOMAL PROTEIN S7"/>
    <property type="match status" value="1"/>
</dbReference>
<dbReference type="GO" id="GO:0019843">
    <property type="term" value="F:rRNA binding"/>
    <property type="evidence" value="ECO:0007669"/>
    <property type="project" value="UniProtKB-UniRule"/>
</dbReference>
<dbReference type="Gene3D" id="1.10.455.10">
    <property type="entry name" value="Ribosomal protein S7 domain"/>
    <property type="match status" value="1"/>
</dbReference>
<evidence type="ECO:0000256" key="4">
    <source>
        <dbReference type="ARBA" id="ARBA00022980"/>
    </source>
</evidence>
<dbReference type="PIRSF" id="PIRSF002122">
    <property type="entry name" value="RPS7p_RPS7a_RPS5e_RPS7o"/>
    <property type="match status" value="1"/>
</dbReference>
<protein>
    <recommendedName>
        <fullName evidence="6">Small ribosomal subunit protein uS7</fullName>
    </recommendedName>
</protein>
<dbReference type="CDD" id="cd14869">
    <property type="entry name" value="uS7_Bacteria"/>
    <property type="match status" value="1"/>
</dbReference>
<evidence type="ECO:0000313" key="8">
    <source>
        <dbReference type="EMBL" id="OGZ53682.1"/>
    </source>
</evidence>
<dbReference type="HAMAP" id="MF_00480_B">
    <property type="entry name" value="Ribosomal_uS7_B"/>
    <property type="match status" value="1"/>
</dbReference>
<dbReference type="GO" id="GO:0003735">
    <property type="term" value="F:structural constituent of ribosome"/>
    <property type="evidence" value="ECO:0007669"/>
    <property type="project" value="InterPro"/>
</dbReference>
<keyword evidence="4 6" id="KW-0689">Ribosomal protein</keyword>
<reference evidence="8 9" key="1">
    <citation type="journal article" date="2016" name="Nat. Commun.">
        <title>Thousands of microbial genomes shed light on interconnected biogeochemical processes in an aquifer system.</title>
        <authorList>
            <person name="Anantharaman K."/>
            <person name="Brown C.T."/>
            <person name="Hug L.A."/>
            <person name="Sharon I."/>
            <person name="Castelle C.J."/>
            <person name="Probst A.J."/>
            <person name="Thomas B.C."/>
            <person name="Singh A."/>
            <person name="Wilkins M.J."/>
            <person name="Karaoz U."/>
            <person name="Brodie E.L."/>
            <person name="Williams K.H."/>
            <person name="Hubbard S.S."/>
            <person name="Banfield J.F."/>
        </authorList>
    </citation>
    <scope>NUCLEOTIDE SEQUENCE [LARGE SCALE GENOMIC DNA]</scope>
</reference>
<comment type="similarity">
    <text evidence="1 6">Belongs to the universal ribosomal protein uS7 family.</text>
</comment>
<evidence type="ECO:0000256" key="3">
    <source>
        <dbReference type="ARBA" id="ARBA00022884"/>
    </source>
</evidence>
<comment type="subunit">
    <text evidence="6">Part of the 30S ribosomal subunit. Contacts proteins S9 and S11.</text>
</comment>
<dbReference type="InterPro" id="IPR000235">
    <property type="entry name" value="Ribosomal_uS7"/>
</dbReference>
<dbReference type="Pfam" id="PF00177">
    <property type="entry name" value="Ribosomal_S7"/>
    <property type="match status" value="1"/>
</dbReference>
<keyword evidence="2 6" id="KW-0699">rRNA-binding</keyword>
<keyword evidence="3 6" id="KW-0694">RNA-binding</keyword>
<dbReference type="Proteomes" id="UP000179106">
    <property type="component" value="Unassembled WGS sequence"/>
</dbReference>
<dbReference type="AlphaFoldDB" id="A0A1G2GU02"/>
<evidence type="ECO:0000259" key="7">
    <source>
        <dbReference type="Pfam" id="PF00177"/>
    </source>
</evidence>